<gene>
    <name evidence="1" type="ORF">lpari_02740</name>
</gene>
<accession>A0A1E5JPG9</accession>
<evidence type="ECO:0000313" key="2">
    <source>
        <dbReference type="Proteomes" id="UP000095229"/>
    </source>
</evidence>
<dbReference type="RefSeq" id="WP_058518926.1">
    <property type="nucleotide sequence ID" value="NZ_CAAAIE010000001.1"/>
</dbReference>
<evidence type="ECO:0000313" key="1">
    <source>
        <dbReference type="EMBL" id="OEH46401.1"/>
    </source>
</evidence>
<sequence>MEVPAKKADKGLPKLEIIKSPYWRIYKPLLNFVDNVRKERKDKLIAFMIPELLELNWYEYLLHNIHATGLRALLFLKRDPSTIVVTIPWYLREK</sequence>
<keyword evidence="2" id="KW-1185">Reference proteome</keyword>
<comment type="caution">
    <text evidence="1">The sequence shown here is derived from an EMBL/GenBank/DDBJ whole genome shotgun (WGS) entry which is preliminary data.</text>
</comment>
<protein>
    <submittedName>
        <fullName evidence="1">Uncharacterized protein</fullName>
    </submittedName>
</protein>
<dbReference type="PATRIC" id="fig|45071.6.peg.3613"/>
<organism evidence="1 2">
    <name type="scientific">Legionella parisiensis</name>
    <dbReference type="NCBI Taxonomy" id="45071"/>
    <lineage>
        <taxon>Bacteria</taxon>
        <taxon>Pseudomonadati</taxon>
        <taxon>Pseudomonadota</taxon>
        <taxon>Gammaproteobacteria</taxon>
        <taxon>Legionellales</taxon>
        <taxon>Legionellaceae</taxon>
        <taxon>Legionella</taxon>
    </lineage>
</organism>
<dbReference type="AlphaFoldDB" id="A0A1E5JPG9"/>
<dbReference type="STRING" id="45071.Lpar_3351"/>
<dbReference type="EMBL" id="LSOG01000069">
    <property type="protein sequence ID" value="OEH46401.1"/>
    <property type="molecule type" value="Genomic_DNA"/>
</dbReference>
<reference evidence="1 2" key="1">
    <citation type="submission" date="2016-02" db="EMBL/GenBank/DDBJ databases">
        <title>Secondary metabolites in Legionella.</title>
        <authorList>
            <person name="Tobias N.J."/>
            <person name="Bode H.B."/>
        </authorList>
    </citation>
    <scope>NUCLEOTIDE SEQUENCE [LARGE SCALE GENOMIC DNA]</scope>
    <source>
        <strain evidence="1 2">DSM 19216</strain>
    </source>
</reference>
<proteinExistence type="predicted"/>
<dbReference type="Proteomes" id="UP000095229">
    <property type="component" value="Unassembled WGS sequence"/>
</dbReference>
<name>A0A1E5JPG9_9GAMM</name>